<evidence type="ECO:0000256" key="4">
    <source>
        <dbReference type="ARBA" id="ARBA00022598"/>
    </source>
</evidence>
<dbReference type="Pfam" id="PF00501">
    <property type="entry name" value="AMP-binding"/>
    <property type="match status" value="1"/>
</dbReference>
<evidence type="ECO:0000256" key="2">
    <source>
        <dbReference type="ARBA" id="ARBA00022450"/>
    </source>
</evidence>
<keyword evidence="5" id="KW-0413">Isomerase</keyword>
<dbReference type="GO" id="GO:0016874">
    <property type="term" value="F:ligase activity"/>
    <property type="evidence" value="ECO:0007669"/>
    <property type="project" value="UniProtKB-KW"/>
</dbReference>
<feature type="domain" description="AMP-dependent synthetase/ligase" evidence="7">
    <location>
        <begin position="512"/>
        <end position="813"/>
    </location>
</feature>
<proteinExistence type="inferred from homology"/>
<name>X0KUP9_FUSOX</name>
<dbReference type="SUPFAM" id="SSF56801">
    <property type="entry name" value="Acetyl-CoA synthetase-like"/>
    <property type="match status" value="1"/>
</dbReference>
<dbReference type="SUPFAM" id="SSF52777">
    <property type="entry name" value="CoA-dependent acyltransferases"/>
    <property type="match status" value="2"/>
</dbReference>
<reference evidence="9" key="2">
    <citation type="submission" date="2014-03" db="EMBL/GenBank/DDBJ databases">
        <title>The Genome Annotation of Fusarium oxysporum Cotton.</title>
        <authorList>
            <consortium name="The Broad Institute Genomics Platform"/>
            <person name="Ma L.-J."/>
            <person name="Corby-Kistler H."/>
            <person name="Broz K."/>
            <person name="Gale L.R."/>
            <person name="Jonkers W."/>
            <person name="O'Donnell K."/>
            <person name="Ploetz R."/>
            <person name="Steinberg C."/>
            <person name="Schwartz D.C."/>
            <person name="VanEtten H."/>
            <person name="Zhou S."/>
            <person name="Young S.K."/>
            <person name="Zeng Q."/>
            <person name="Gargeya S."/>
            <person name="Fitzgerald M."/>
            <person name="Abouelleil A."/>
            <person name="Alvarado L."/>
            <person name="Chapman S.B."/>
            <person name="Gainer-Dewar J."/>
            <person name="Goldberg J."/>
            <person name="Griggs A."/>
            <person name="Gujja S."/>
            <person name="Hansen M."/>
            <person name="Howarth C."/>
            <person name="Imamovic A."/>
            <person name="Ireland A."/>
            <person name="Larimer J."/>
            <person name="McCowan C."/>
            <person name="Murphy C."/>
            <person name="Pearson M."/>
            <person name="Poon T.W."/>
            <person name="Priest M."/>
            <person name="Roberts A."/>
            <person name="Saif S."/>
            <person name="Shea T."/>
            <person name="Sykes S."/>
            <person name="Wortman J."/>
            <person name="Nusbaum C."/>
            <person name="Birren B."/>
        </authorList>
    </citation>
    <scope>NUCLEOTIDE SEQUENCE</scope>
    <source>
        <strain evidence="9">25433</strain>
    </source>
</reference>
<evidence type="ECO:0000256" key="1">
    <source>
        <dbReference type="ARBA" id="ARBA00005179"/>
    </source>
</evidence>
<dbReference type="HOGENOM" id="CLU_000022_2_12_1"/>
<comment type="similarity">
    <text evidence="6">Belongs to the NRP synthetase family.</text>
</comment>
<reference evidence="9" key="1">
    <citation type="submission" date="2011-11" db="EMBL/GenBank/DDBJ databases">
        <title>The Genome Sequence of Fusarium oxysporum Cotton.</title>
        <authorList>
            <consortium name="The Broad Institute Genome Sequencing Platform"/>
            <person name="Ma L.-J."/>
            <person name="Gale L.R."/>
            <person name="Schwartz D.C."/>
            <person name="Zhou S."/>
            <person name="Corby-Kistler H."/>
            <person name="Young S.K."/>
            <person name="Zeng Q."/>
            <person name="Gargeya S."/>
            <person name="Fitzgerald M."/>
            <person name="Haas B."/>
            <person name="Abouelleil A."/>
            <person name="Alvarado L."/>
            <person name="Arachchi H.M."/>
            <person name="Berlin A."/>
            <person name="Brown A."/>
            <person name="Chapman S.B."/>
            <person name="Chen Z."/>
            <person name="Dunbar C."/>
            <person name="Freedman E."/>
            <person name="Gearin G."/>
            <person name="Goldberg J."/>
            <person name="Griggs A."/>
            <person name="Gujja S."/>
            <person name="Heiman D."/>
            <person name="Howarth C."/>
            <person name="Larson L."/>
            <person name="Lui A."/>
            <person name="MacDonald P.J.P."/>
            <person name="Montmayeur A."/>
            <person name="Murphy C."/>
            <person name="Neiman D."/>
            <person name="Pearson M."/>
            <person name="Priest M."/>
            <person name="Roberts A."/>
            <person name="Saif S."/>
            <person name="Shea T."/>
            <person name="Shenoy N."/>
            <person name="Sisk P."/>
            <person name="Stolte C."/>
            <person name="Sykes S."/>
            <person name="Wortman J."/>
            <person name="Nusbaum C."/>
            <person name="Birren B."/>
        </authorList>
    </citation>
    <scope>NUCLEOTIDE SEQUENCE [LARGE SCALE GENOMIC DNA]</scope>
    <source>
        <strain evidence="9">25433</strain>
    </source>
</reference>
<dbReference type="Proteomes" id="UP000030701">
    <property type="component" value="Unassembled WGS sequence"/>
</dbReference>
<evidence type="ECO:0000313" key="9">
    <source>
        <dbReference type="EMBL" id="EXM12396.1"/>
    </source>
</evidence>
<dbReference type="Pfam" id="PF00668">
    <property type="entry name" value="Condensation"/>
    <property type="match status" value="1"/>
</dbReference>
<dbReference type="GO" id="GO:0043041">
    <property type="term" value="P:amino acid activation for nonribosomal peptide biosynthetic process"/>
    <property type="evidence" value="ECO:0007669"/>
    <property type="project" value="TreeGrafter"/>
</dbReference>
<comment type="pathway">
    <text evidence="1">Secondary metabolite biosynthesis.</text>
</comment>
<dbReference type="GO" id="GO:0016853">
    <property type="term" value="F:isomerase activity"/>
    <property type="evidence" value="ECO:0007669"/>
    <property type="project" value="UniProtKB-KW"/>
</dbReference>
<dbReference type="InterPro" id="IPR023213">
    <property type="entry name" value="CAT-like_dom_sf"/>
</dbReference>
<keyword evidence="3" id="KW-0597">Phosphoprotein</keyword>
<evidence type="ECO:0000256" key="3">
    <source>
        <dbReference type="ARBA" id="ARBA00022553"/>
    </source>
</evidence>
<dbReference type="AlphaFoldDB" id="X0KUP9"/>
<dbReference type="InterPro" id="IPR001242">
    <property type="entry name" value="Condensation_dom"/>
</dbReference>
<dbReference type="GO" id="GO:0031177">
    <property type="term" value="F:phosphopantetheine binding"/>
    <property type="evidence" value="ECO:0007669"/>
    <property type="project" value="TreeGrafter"/>
</dbReference>
<dbReference type="PROSITE" id="PS00455">
    <property type="entry name" value="AMP_BINDING"/>
    <property type="match status" value="1"/>
</dbReference>
<feature type="domain" description="Condensation" evidence="8">
    <location>
        <begin position="74"/>
        <end position="489"/>
    </location>
</feature>
<dbReference type="PANTHER" id="PTHR45527">
    <property type="entry name" value="NONRIBOSOMAL PEPTIDE SYNTHETASE"/>
    <property type="match status" value="1"/>
</dbReference>
<dbReference type="CDD" id="cd19545">
    <property type="entry name" value="FUM14_C_NRPS-like"/>
    <property type="match status" value="1"/>
</dbReference>
<evidence type="ECO:0008006" key="10">
    <source>
        <dbReference type="Google" id="ProtNLM"/>
    </source>
</evidence>
<dbReference type="EMBL" id="KK035594">
    <property type="protein sequence ID" value="EXM12396.1"/>
    <property type="molecule type" value="Genomic_DNA"/>
</dbReference>
<evidence type="ECO:0000256" key="5">
    <source>
        <dbReference type="ARBA" id="ARBA00023235"/>
    </source>
</evidence>
<accession>X0KUP9</accession>
<dbReference type="Gene3D" id="3.30.559.10">
    <property type="entry name" value="Chloramphenicol acetyltransferase-like domain"/>
    <property type="match status" value="1"/>
</dbReference>
<dbReference type="Gene3D" id="3.30.559.30">
    <property type="entry name" value="Nonribosomal peptide synthetase, condensation domain"/>
    <property type="match status" value="1"/>
</dbReference>
<dbReference type="CDD" id="cd05918">
    <property type="entry name" value="A_NRPS_SidN3_like"/>
    <property type="match status" value="1"/>
</dbReference>
<dbReference type="PANTHER" id="PTHR45527:SF1">
    <property type="entry name" value="FATTY ACID SYNTHASE"/>
    <property type="match status" value="1"/>
</dbReference>
<gene>
    <name evidence="9" type="ORF">FOTG_19103</name>
</gene>
<dbReference type="GO" id="GO:0005737">
    <property type="term" value="C:cytoplasm"/>
    <property type="evidence" value="ECO:0007669"/>
    <property type="project" value="TreeGrafter"/>
</dbReference>
<dbReference type="Gene3D" id="3.40.50.980">
    <property type="match status" value="2"/>
</dbReference>
<keyword evidence="4" id="KW-0436">Ligase</keyword>
<dbReference type="FunFam" id="3.40.50.980:FF:000001">
    <property type="entry name" value="Non-ribosomal peptide synthetase"/>
    <property type="match status" value="1"/>
</dbReference>
<evidence type="ECO:0000259" key="7">
    <source>
        <dbReference type="Pfam" id="PF00501"/>
    </source>
</evidence>
<protein>
    <recommendedName>
        <fullName evidence="10">HC-toxin synthetase</fullName>
    </recommendedName>
</protein>
<dbReference type="OrthoDB" id="416786at2759"/>
<keyword evidence="2" id="KW-0596">Phosphopantetheine</keyword>
<sequence>MKLAAEARKECFQLTVADVFEQPRLCNLARLSQNFESIIVEEIKAFSLLGPGVDVSQVRADVAAGCDLDASMIQDSYPCSTLQEGLLSLSLKRPGDYIMQGVLELSVDINEDAFRAAWEQVVRSSAVLRTRIVQHSELGLLQVITADGMRWVEADDLDAYLAEDKLGTSSLLGAPLARYALVKESLGKRRWFVWAMHHALYDGQTLPRIVDAVQKAYMGGELEKEVGFNTFIKYLGQQNQEAAVAYWRANLANCIATPFPSLQSTAKHPISDAIVEYQCPPLAKVSSDTTTSTLIRAAWAILASQYTNSDDVVFGATVSGRNAPVVGIEAMLGPTIATVPVRVCLERDQAVSTFLKVLQRQSTEMIPFEQTGIQQITKMGTGPRHACNFQTLLVIHPTEEGFKTNGLLGTWRSSSELQSFTTYALMIQCILTTEGIKITASFDPRAIEQQQADKMLGQFSFIMQQLAIAAANDQTVIANIKTLTTGDRQLLWMWNREVPPAVERCVHDLFIEQARARPDAPAIHAWDGEMTYSELDELSSRLAGHLVDLGIKTEDIVPLCFEKSIWTVVAMLAVLKAGGAFTSLDPDHPRSRHEEILKQINARVVLTSAQCSALLVGPRRTIVAVSETAMHQLSNDTTLAHSVARPNHIAYVIFTSGSTGIPKGIVMEHEAVSTGCLSHGKMLAFGGHTRALQFSSYTFDVCIAEIITTLIYGGTVCVPSEVDRRDNLAQIIHGMDANWAFLTPSVARLLEPTVELSLETLVFGGEQINSTDWERWEGYVRRMNGYGPTECCICSSFSDPQEFVSGKIGKSIASER</sequence>
<dbReference type="FunFam" id="3.30.559.30:FF:000003">
    <property type="entry name" value="Nonribosomal peptide synthase SidD"/>
    <property type="match status" value="1"/>
</dbReference>
<dbReference type="InterPro" id="IPR000873">
    <property type="entry name" value="AMP-dep_synth/lig_dom"/>
</dbReference>
<dbReference type="InterPro" id="IPR020845">
    <property type="entry name" value="AMP-binding_CS"/>
</dbReference>
<evidence type="ECO:0000256" key="6">
    <source>
        <dbReference type="ARBA" id="ARBA00029454"/>
    </source>
</evidence>
<dbReference type="GO" id="GO:0044550">
    <property type="term" value="P:secondary metabolite biosynthetic process"/>
    <property type="evidence" value="ECO:0007669"/>
    <property type="project" value="TreeGrafter"/>
</dbReference>
<evidence type="ECO:0000259" key="8">
    <source>
        <dbReference type="Pfam" id="PF00668"/>
    </source>
</evidence>
<organism evidence="9">
    <name type="scientific">Fusarium oxysporum f. sp. vasinfectum 25433</name>
    <dbReference type="NCBI Taxonomy" id="1089449"/>
    <lineage>
        <taxon>Eukaryota</taxon>
        <taxon>Fungi</taxon>
        <taxon>Dikarya</taxon>
        <taxon>Ascomycota</taxon>
        <taxon>Pezizomycotina</taxon>
        <taxon>Sordariomycetes</taxon>
        <taxon>Hypocreomycetidae</taxon>
        <taxon>Hypocreales</taxon>
        <taxon>Nectriaceae</taxon>
        <taxon>Fusarium</taxon>
        <taxon>Fusarium oxysporum species complex</taxon>
    </lineage>
</organism>